<gene>
    <name evidence="1" type="ORF">EV213_10246</name>
</gene>
<dbReference type="Proteomes" id="UP000295632">
    <property type="component" value="Unassembled WGS sequence"/>
</dbReference>
<comment type="caution">
    <text evidence="1">The sequence shown here is derived from an EMBL/GenBank/DDBJ whole genome shotgun (WGS) entry which is preliminary data.</text>
</comment>
<keyword evidence="2" id="KW-1185">Reference proteome</keyword>
<dbReference type="EMBL" id="SNYJ01000002">
    <property type="protein sequence ID" value="TDQ42018.1"/>
    <property type="molecule type" value="Genomic_DNA"/>
</dbReference>
<sequence length="113" mass="13169">MKKSNDLYHLASTDFTMSKLAKHKVHHWINTALDDVILHERMHFLVLIGKQHALTRFFLSYTRPIKIKTIYAETTISVVKIRRLLREQRELKIPQESLLSEEAEAVPAESGVF</sequence>
<protein>
    <submittedName>
        <fullName evidence="1">Uncharacterized protein</fullName>
    </submittedName>
</protein>
<name>A0A4R6U691_9BACI</name>
<proteinExistence type="predicted"/>
<dbReference type="AlphaFoldDB" id="A0A4R6U691"/>
<evidence type="ECO:0000313" key="2">
    <source>
        <dbReference type="Proteomes" id="UP000295632"/>
    </source>
</evidence>
<evidence type="ECO:0000313" key="1">
    <source>
        <dbReference type="EMBL" id="TDQ42018.1"/>
    </source>
</evidence>
<dbReference type="RefSeq" id="WP_133578917.1">
    <property type="nucleotide sequence ID" value="NZ_SNYJ01000002.1"/>
</dbReference>
<accession>A0A4R6U691</accession>
<reference evidence="1 2" key="1">
    <citation type="submission" date="2019-03" db="EMBL/GenBank/DDBJ databases">
        <title>Genomic Encyclopedia of Type Strains, Phase IV (KMG-IV): sequencing the most valuable type-strain genomes for metagenomic binning, comparative biology and taxonomic classification.</title>
        <authorList>
            <person name="Goeker M."/>
        </authorList>
    </citation>
    <scope>NUCLEOTIDE SEQUENCE [LARGE SCALE GENOMIC DNA]</scope>
    <source>
        <strain evidence="1 2">DSM 28697</strain>
    </source>
</reference>
<organism evidence="1 2">
    <name type="scientific">Aureibacillus halotolerans</name>
    <dbReference type="NCBI Taxonomy" id="1508390"/>
    <lineage>
        <taxon>Bacteria</taxon>
        <taxon>Bacillati</taxon>
        <taxon>Bacillota</taxon>
        <taxon>Bacilli</taxon>
        <taxon>Bacillales</taxon>
        <taxon>Bacillaceae</taxon>
        <taxon>Aureibacillus</taxon>
    </lineage>
</organism>